<evidence type="ECO:0000256" key="3">
    <source>
        <dbReference type="ARBA" id="ARBA00013085"/>
    </source>
</evidence>
<dbReference type="PANTHER" id="PTHR21039">
    <property type="entry name" value="HISTIDINOL PHOSPHATASE-RELATED"/>
    <property type="match status" value="1"/>
</dbReference>
<name>A0A0N7ML13_9SACH</name>
<evidence type="ECO:0000256" key="5">
    <source>
        <dbReference type="ARBA" id="ARBA00022801"/>
    </source>
</evidence>
<dbReference type="Pfam" id="PF02811">
    <property type="entry name" value="PHP"/>
    <property type="match status" value="1"/>
</dbReference>
<dbReference type="NCBIfam" id="TIGR01856">
    <property type="entry name" value="hisJ_fam"/>
    <property type="match status" value="1"/>
</dbReference>
<evidence type="ECO:0000256" key="2">
    <source>
        <dbReference type="ARBA" id="ARBA00009152"/>
    </source>
</evidence>
<sequence length="337" mass="38294">MHSHHSHSVDYVAHGVDSLEDIVARAVKMQFKLYCLTEHMPRLDPKYLYPEEITGKSDIDLKTLQMKFRGFLKHASEIKKRDYSTKFIIGTEVEGCDTRHIAYAKELMGQNSEVLQFCIGSMHHVNGIPIDFNQEEWLKALEVAGNNLKQLVIDYFEQQFIMISELKPLVVGHFDLFRLYCSKDVFIDTNSGQRVEHTHPAALCAAEASFIDLWPEVKSLALRNIKFIASYGGLIEINTSGLRKKLRDPYPGREFAILAKSVEGTRFVLSDDAHGVAHVGVCYNEALAYIDKVIQLDRLHFIEDTSGNIGVNSISVEDLKSQPFWNRYNAVLQGDSR</sequence>
<evidence type="ECO:0000259" key="9">
    <source>
        <dbReference type="Pfam" id="PF02811"/>
    </source>
</evidence>
<keyword evidence="11" id="KW-1185">Reference proteome</keyword>
<organism evidence="10 11">
    <name type="scientific">Lachancea quebecensis</name>
    <dbReference type="NCBI Taxonomy" id="1654605"/>
    <lineage>
        <taxon>Eukaryota</taxon>
        <taxon>Fungi</taxon>
        <taxon>Dikarya</taxon>
        <taxon>Ascomycota</taxon>
        <taxon>Saccharomycotina</taxon>
        <taxon>Saccharomycetes</taxon>
        <taxon>Saccharomycetales</taxon>
        <taxon>Saccharomycetaceae</taxon>
        <taxon>Lachancea</taxon>
    </lineage>
</organism>
<dbReference type="FunFam" id="3.20.20.140:FF:000088">
    <property type="entry name" value="Histidinol-phosphatase"/>
    <property type="match status" value="1"/>
</dbReference>
<comment type="catalytic activity">
    <reaction evidence="7 8">
        <text>L-histidinol phosphate + H2O = L-histidinol + phosphate</text>
        <dbReference type="Rhea" id="RHEA:14465"/>
        <dbReference type="ChEBI" id="CHEBI:15377"/>
        <dbReference type="ChEBI" id="CHEBI:43474"/>
        <dbReference type="ChEBI" id="CHEBI:57699"/>
        <dbReference type="ChEBI" id="CHEBI:57980"/>
        <dbReference type="EC" id="3.1.3.15"/>
    </reaction>
</comment>
<evidence type="ECO:0000313" key="10">
    <source>
        <dbReference type="EMBL" id="CUS21000.1"/>
    </source>
</evidence>
<dbReference type="SUPFAM" id="SSF89550">
    <property type="entry name" value="PHP domain-like"/>
    <property type="match status" value="1"/>
</dbReference>
<feature type="domain" description="PHP" evidence="9">
    <location>
        <begin position="4"/>
        <end position="240"/>
    </location>
</feature>
<keyword evidence="5 8" id="KW-0378">Hydrolase</keyword>
<evidence type="ECO:0000256" key="7">
    <source>
        <dbReference type="ARBA" id="ARBA00049158"/>
    </source>
</evidence>
<comment type="similarity">
    <text evidence="2 8">Belongs to the PHP hydrolase family. HisK subfamily.</text>
</comment>
<dbReference type="EC" id="3.1.3.15" evidence="3 8"/>
<reference evidence="11" key="1">
    <citation type="submission" date="2015-10" db="EMBL/GenBank/DDBJ databases">
        <authorList>
            <person name="Devillers H."/>
        </authorList>
    </citation>
    <scope>NUCLEOTIDE SEQUENCE [LARGE SCALE GENOMIC DNA]</scope>
</reference>
<dbReference type="InterPro" id="IPR004013">
    <property type="entry name" value="PHP_dom"/>
</dbReference>
<dbReference type="GO" id="GO:0004401">
    <property type="term" value="F:histidinol-phosphatase activity"/>
    <property type="evidence" value="ECO:0007669"/>
    <property type="project" value="UniProtKB-UniRule"/>
</dbReference>
<keyword evidence="4 8" id="KW-0028">Amino-acid biosynthesis</keyword>
<dbReference type="GO" id="GO:0000105">
    <property type="term" value="P:L-histidine biosynthetic process"/>
    <property type="evidence" value="ECO:0007669"/>
    <property type="project" value="UniProtKB-UniRule"/>
</dbReference>
<dbReference type="UniPathway" id="UPA00031">
    <property type="reaction ID" value="UER00013"/>
</dbReference>
<evidence type="ECO:0000256" key="8">
    <source>
        <dbReference type="RuleBase" id="RU366003"/>
    </source>
</evidence>
<evidence type="ECO:0000313" key="11">
    <source>
        <dbReference type="Proteomes" id="UP000236544"/>
    </source>
</evidence>
<proteinExistence type="inferred from homology"/>
<dbReference type="Gene3D" id="3.20.20.140">
    <property type="entry name" value="Metal-dependent hydrolases"/>
    <property type="match status" value="1"/>
</dbReference>
<gene>
    <name evidence="10" type="ORF">LAQU0_S02e03444g</name>
</gene>
<accession>A0A0N7ML13</accession>
<dbReference type="OrthoDB" id="5957391at2759"/>
<dbReference type="AlphaFoldDB" id="A0A0N7ML13"/>
<evidence type="ECO:0000256" key="1">
    <source>
        <dbReference type="ARBA" id="ARBA00004970"/>
    </source>
</evidence>
<dbReference type="EMBL" id="LN890542">
    <property type="protein sequence ID" value="CUS21000.1"/>
    <property type="molecule type" value="Genomic_DNA"/>
</dbReference>
<comment type="pathway">
    <text evidence="1 8">Amino-acid biosynthesis; L-histidine biosynthesis; L-histidine from 5-phospho-alpha-D-ribose 1-diphosphate: step 8/9.</text>
</comment>
<evidence type="ECO:0000256" key="4">
    <source>
        <dbReference type="ARBA" id="ARBA00022605"/>
    </source>
</evidence>
<evidence type="ECO:0000256" key="6">
    <source>
        <dbReference type="ARBA" id="ARBA00023102"/>
    </source>
</evidence>
<dbReference type="GO" id="GO:0005737">
    <property type="term" value="C:cytoplasm"/>
    <property type="evidence" value="ECO:0007669"/>
    <property type="project" value="TreeGrafter"/>
</dbReference>
<dbReference type="InterPro" id="IPR010140">
    <property type="entry name" value="Histidinol_P_phosphatase_HisJ"/>
</dbReference>
<keyword evidence="6 8" id="KW-0368">Histidine biosynthesis</keyword>
<protein>
    <recommendedName>
        <fullName evidence="3 8">Histidinol-phosphatase</fullName>
        <shortName evidence="8">HolPase</shortName>
        <ecNumber evidence="3 8">3.1.3.15</ecNumber>
    </recommendedName>
</protein>
<dbReference type="Proteomes" id="UP000236544">
    <property type="component" value="Unassembled WGS sequence"/>
</dbReference>
<dbReference type="PANTHER" id="PTHR21039:SF0">
    <property type="entry name" value="HISTIDINOL-PHOSPHATASE"/>
    <property type="match status" value="1"/>
</dbReference>
<dbReference type="InterPro" id="IPR016195">
    <property type="entry name" value="Pol/histidinol_Pase-like"/>
</dbReference>